<organism evidence="3 4">
    <name type="scientific">Entomortierella chlamydospora</name>
    <dbReference type="NCBI Taxonomy" id="101097"/>
    <lineage>
        <taxon>Eukaryota</taxon>
        <taxon>Fungi</taxon>
        <taxon>Fungi incertae sedis</taxon>
        <taxon>Mucoromycota</taxon>
        <taxon>Mortierellomycotina</taxon>
        <taxon>Mortierellomycetes</taxon>
        <taxon>Mortierellales</taxon>
        <taxon>Mortierellaceae</taxon>
        <taxon>Entomortierella</taxon>
    </lineage>
</organism>
<evidence type="ECO:0000256" key="2">
    <source>
        <dbReference type="SAM" id="MobiDB-lite"/>
    </source>
</evidence>
<dbReference type="GO" id="GO:0019722">
    <property type="term" value="P:calcium-mediated signaling"/>
    <property type="evidence" value="ECO:0007669"/>
    <property type="project" value="InterPro"/>
</dbReference>
<keyword evidence="4" id="KW-1185">Reference proteome</keyword>
<dbReference type="PANTHER" id="PTHR10300:SF14">
    <property type="entry name" value="PROTEIN SARAH"/>
    <property type="match status" value="1"/>
</dbReference>
<dbReference type="GO" id="GO:0005737">
    <property type="term" value="C:cytoplasm"/>
    <property type="evidence" value="ECO:0007669"/>
    <property type="project" value="TreeGrafter"/>
</dbReference>
<proteinExistence type="inferred from homology"/>
<feature type="region of interest" description="Disordered" evidence="2">
    <location>
        <begin position="113"/>
        <end position="138"/>
    </location>
</feature>
<accession>A0A9P6N299</accession>
<dbReference type="GO" id="GO:0008597">
    <property type="term" value="F:calcium-dependent protein serine/threonine phosphatase regulator activity"/>
    <property type="evidence" value="ECO:0007669"/>
    <property type="project" value="TreeGrafter"/>
</dbReference>
<dbReference type="GO" id="GO:0005634">
    <property type="term" value="C:nucleus"/>
    <property type="evidence" value="ECO:0007669"/>
    <property type="project" value="TreeGrafter"/>
</dbReference>
<dbReference type="SUPFAM" id="SSF54928">
    <property type="entry name" value="RNA-binding domain, RBD"/>
    <property type="match status" value="1"/>
</dbReference>
<dbReference type="PANTHER" id="PTHR10300">
    <property type="entry name" value="CALCIPRESSIN"/>
    <property type="match status" value="1"/>
</dbReference>
<dbReference type="Proteomes" id="UP000703661">
    <property type="component" value="Unassembled WGS sequence"/>
</dbReference>
<dbReference type="Pfam" id="PF04847">
    <property type="entry name" value="Calcipressin"/>
    <property type="match status" value="1"/>
</dbReference>
<evidence type="ECO:0008006" key="5">
    <source>
        <dbReference type="Google" id="ProtNLM"/>
    </source>
</evidence>
<dbReference type="AlphaFoldDB" id="A0A9P6N299"/>
<name>A0A9P6N299_9FUNG</name>
<feature type="compositionally biased region" description="Low complexity" evidence="2">
    <location>
        <begin position="113"/>
        <end position="126"/>
    </location>
</feature>
<comment type="caution">
    <text evidence="3">The sequence shown here is derived from an EMBL/GenBank/DDBJ whole genome shotgun (WGS) entry which is preliminary data.</text>
</comment>
<dbReference type="Gene3D" id="3.30.70.330">
    <property type="match status" value="1"/>
</dbReference>
<dbReference type="GO" id="GO:0003676">
    <property type="term" value="F:nucleic acid binding"/>
    <property type="evidence" value="ECO:0007669"/>
    <property type="project" value="InterPro"/>
</dbReference>
<dbReference type="InterPro" id="IPR012677">
    <property type="entry name" value="Nucleotide-bd_a/b_plait_sf"/>
</dbReference>
<protein>
    <recommendedName>
        <fullName evidence="5">Calcipressin-domain-containing protein</fullName>
    </recommendedName>
</protein>
<dbReference type="EMBL" id="JAAAID010000179">
    <property type="protein sequence ID" value="KAG0021076.1"/>
    <property type="molecule type" value="Genomic_DNA"/>
</dbReference>
<evidence type="ECO:0000256" key="1">
    <source>
        <dbReference type="ARBA" id="ARBA00008209"/>
    </source>
</evidence>
<evidence type="ECO:0000313" key="3">
    <source>
        <dbReference type="EMBL" id="KAG0021076.1"/>
    </source>
</evidence>
<dbReference type="InterPro" id="IPR035979">
    <property type="entry name" value="RBD_domain_sf"/>
</dbReference>
<evidence type="ECO:0000313" key="4">
    <source>
        <dbReference type="Proteomes" id="UP000703661"/>
    </source>
</evidence>
<dbReference type="InterPro" id="IPR006931">
    <property type="entry name" value="Calcipressin"/>
</dbReference>
<comment type="similarity">
    <text evidence="1">Belongs to the RCAN family.</text>
</comment>
<sequence>MTSSSSSFEPTAPSNTLTFTNLENHHFDPSFLLRLRAQTETFGQVYFFSPIKTFHRVFVVYRSVLDAQRAKSLLHNTRFEDATLRVYFGQHTELSIDPEKYYLHLPDHLPTATTTANCTDNNASSPPGSPPVGHVHDEDMESIDDFSLEAGLPSSLTSSQESLILDAANAISLAPAPSDANEPSKLHSSLHKLRIDTLPTSLATSLSLRSPITPTRLAFSPAAGSQGEQPFITIQDWGVESTPCF</sequence>
<gene>
    <name evidence="3" type="ORF">BGZ80_003060</name>
</gene>
<reference evidence="3" key="1">
    <citation type="journal article" date="2020" name="Fungal Divers.">
        <title>Resolving the Mortierellaceae phylogeny through synthesis of multi-gene phylogenetics and phylogenomics.</title>
        <authorList>
            <person name="Vandepol N."/>
            <person name="Liber J."/>
            <person name="Desiro A."/>
            <person name="Na H."/>
            <person name="Kennedy M."/>
            <person name="Barry K."/>
            <person name="Grigoriev I.V."/>
            <person name="Miller A.N."/>
            <person name="O'Donnell K."/>
            <person name="Stajich J.E."/>
            <person name="Bonito G."/>
        </authorList>
    </citation>
    <scope>NUCLEOTIDE SEQUENCE</scope>
    <source>
        <strain evidence="3">NRRL 2769</strain>
    </source>
</reference>
<dbReference type="OrthoDB" id="17212at2759"/>